<evidence type="ECO:0000313" key="4">
    <source>
        <dbReference type="Proteomes" id="UP000694904"/>
    </source>
</evidence>
<dbReference type="RefSeq" id="XP_017860789.1">
    <property type="nucleotide sequence ID" value="XM_018005300.1"/>
</dbReference>
<sequence>NWKELIRFIDLQEACHLDNASYVKLIDQQLKKSLYTREDICEGLGITEQELETDFLTSSTQHMQQFKLRQRALHVIQESGRVVQFRQICEQLQRRSSKQDIEQLGQLMQQSHQSLRELYECSHPDLERLVALSVKQGVSARVTGAGWGGCIVAMCDSVEAASDYVNVLKREYYAQLPAHLLERYQPNDFNEVVFATFPSNGAELFVQ</sequence>
<reference evidence="5" key="3">
    <citation type="submission" date="2025-08" db="UniProtKB">
        <authorList>
            <consortium name="RefSeq"/>
        </authorList>
    </citation>
    <scope>IDENTIFICATION</scope>
    <source>
        <tissue evidence="5">Whole organism</tissue>
    </source>
</reference>
<protein>
    <submittedName>
        <fullName evidence="5">N-acetylgalactosamine kinase</fullName>
    </submittedName>
</protein>
<feature type="non-terminal residue" evidence="5">
    <location>
        <position position="1"/>
    </location>
</feature>
<dbReference type="GO" id="GO:0016301">
    <property type="term" value="F:kinase activity"/>
    <property type="evidence" value="ECO:0007669"/>
    <property type="project" value="UniProtKB-KW"/>
</dbReference>
<accession>A0ABM1P0Q3</accession>
<dbReference type="InterPro" id="IPR036554">
    <property type="entry name" value="GHMP_kinase_C_sf"/>
</dbReference>
<keyword evidence="2" id="KW-0067">ATP-binding</keyword>
<dbReference type="Pfam" id="PF08544">
    <property type="entry name" value="GHMP_kinases_C"/>
    <property type="match status" value="1"/>
</dbReference>
<dbReference type="SUPFAM" id="SSF55060">
    <property type="entry name" value="GHMP Kinase, C-terminal domain"/>
    <property type="match status" value="1"/>
</dbReference>
<dbReference type="InterPro" id="IPR013750">
    <property type="entry name" value="GHMP_kinase_C_dom"/>
</dbReference>
<evidence type="ECO:0000259" key="3">
    <source>
        <dbReference type="Pfam" id="PF08544"/>
    </source>
</evidence>
<dbReference type="PANTHER" id="PTHR10457:SF7">
    <property type="entry name" value="GALACTOKINASE-RELATED"/>
    <property type="match status" value="1"/>
</dbReference>
<organism evidence="4 5">
    <name type="scientific">Drosophila arizonae</name>
    <name type="common">Fruit fly</name>
    <dbReference type="NCBI Taxonomy" id="7263"/>
    <lineage>
        <taxon>Eukaryota</taxon>
        <taxon>Metazoa</taxon>
        <taxon>Ecdysozoa</taxon>
        <taxon>Arthropoda</taxon>
        <taxon>Hexapoda</taxon>
        <taxon>Insecta</taxon>
        <taxon>Pterygota</taxon>
        <taxon>Neoptera</taxon>
        <taxon>Endopterygota</taxon>
        <taxon>Diptera</taxon>
        <taxon>Brachycera</taxon>
        <taxon>Muscomorpha</taxon>
        <taxon>Ephydroidea</taxon>
        <taxon>Drosophilidae</taxon>
        <taxon>Drosophila</taxon>
    </lineage>
</organism>
<dbReference type="Gene3D" id="3.30.70.890">
    <property type="entry name" value="GHMP kinase, C-terminal domain"/>
    <property type="match status" value="1"/>
</dbReference>
<evidence type="ECO:0000313" key="5">
    <source>
        <dbReference type="RefSeq" id="XP_017860789.1"/>
    </source>
</evidence>
<name>A0ABM1P0Q3_DROAR</name>
<keyword evidence="1" id="KW-0547">Nucleotide-binding</keyword>
<dbReference type="GeneID" id="108612418"/>
<dbReference type="PANTHER" id="PTHR10457">
    <property type="entry name" value="MEVALONATE KINASE/GALACTOKINASE"/>
    <property type="match status" value="1"/>
</dbReference>
<feature type="domain" description="GHMP kinase C-terminal" evidence="3">
    <location>
        <begin position="98"/>
        <end position="172"/>
    </location>
</feature>
<evidence type="ECO:0000256" key="2">
    <source>
        <dbReference type="ARBA" id="ARBA00022840"/>
    </source>
</evidence>
<proteinExistence type="predicted"/>
<dbReference type="Proteomes" id="UP000694904">
    <property type="component" value="Chromosome 4"/>
</dbReference>
<keyword evidence="4" id="KW-1185">Reference proteome</keyword>
<keyword evidence="5" id="KW-0808">Transferase</keyword>
<reference evidence="4" key="2">
    <citation type="journal article" date="2016" name="G3 (Bethesda)">
        <title>Genome Evolution in Three Species of Cactophilic Drosophila.</title>
        <authorList>
            <person name="Sanchez-Flores A."/>
            <person name="Penazola F."/>
            <person name="Carpinteyro-Ponce J."/>
            <person name="Nazario-Yepiz N."/>
            <person name="Abreu-Goodger C."/>
            <person name="Machado C.A."/>
            <person name="Markow T.A."/>
        </authorList>
    </citation>
    <scope>NUCLEOTIDE SEQUENCE [LARGE SCALE GENOMIC DNA]</scope>
</reference>
<reference evidence="4" key="1">
    <citation type="journal article" date="1997" name="Nucleic Acids Res.">
        <title>tRNAscan-SE: a program for improved detection of transfer RNA genes in genomic sequence.</title>
        <authorList>
            <person name="Lowe T.M."/>
            <person name="Eddy S.R."/>
        </authorList>
    </citation>
    <scope>NUCLEOTIDE SEQUENCE [LARGE SCALE GENOMIC DNA]</scope>
</reference>
<gene>
    <name evidence="5" type="primary">LOC108612418</name>
</gene>
<keyword evidence="5" id="KW-0418">Kinase</keyword>
<evidence type="ECO:0000256" key="1">
    <source>
        <dbReference type="ARBA" id="ARBA00022741"/>
    </source>
</evidence>